<dbReference type="EC" id="2.7.7.65" evidence="1"/>
<dbReference type="Gene3D" id="1.25.40.10">
    <property type="entry name" value="Tetratricopeptide repeat domain"/>
    <property type="match status" value="1"/>
</dbReference>
<organism evidence="4 5">
    <name type="scientific">Pelomonas nitida</name>
    <dbReference type="NCBI Taxonomy" id="3299027"/>
    <lineage>
        <taxon>Bacteria</taxon>
        <taxon>Pseudomonadati</taxon>
        <taxon>Pseudomonadota</taxon>
        <taxon>Betaproteobacteria</taxon>
        <taxon>Burkholderiales</taxon>
        <taxon>Sphaerotilaceae</taxon>
        <taxon>Roseateles</taxon>
    </lineage>
</organism>
<dbReference type="Gene3D" id="3.30.70.270">
    <property type="match status" value="1"/>
</dbReference>
<dbReference type="SUPFAM" id="SSF48452">
    <property type="entry name" value="TPR-like"/>
    <property type="match status" value="1"/>
</dbReference>
<dbReference type="PROSITE" id="PS50887">
    <property type="entry name" value="GGDEF"/>
    <property type="match status" value="1"/>
</dbReference>
<protein>
    <recommendedName>
        <fullName evidence="1">diguanylate cyclase</fullName>
        <ecNumber evidence="1">2.7.7.65</ecNumber>
    </recommendedName>
</protein>
<dbReference type="EMBL" id="JBIGIA010000001">
    <property type="protein sequence ID" value="MFG6455286.1"/>
    <property type="molecule type" value="Genomic_DNA"/>
</dbReference>
<name>A0ABW7G043_9BURK</name>
<keyword evidence="5" id="KW-1185">Reference proteome</keyword>
<feature type="domain" description="GGDEF" evidence="3">
    <location>
        <begin position="408"/>
        <end position="533"/>
    </location>
</feature>
<proteinExistence type="predicted"/>
<evidence type="ECO:0000256" key="1">
    <source>
        <dbReference type="ARBA" id="ARBA00012528"/>
    </source>
</evidence>
<dbReference type="RefSeq" id="WP_394485836.1">
    <property type="nucleotide sequence ID" value="NZ_JBIGIA010000001.1"/>
</dbReference>
<dbReference type="InterPro" id="IPR029787">
    <property type="entry name" value="Nucleotide_cyclase"/>
</dbReference>
<dbReference type="InterPro" id="IPR000160">
    <property type="entry name" value="GGDEF_dom"/>
</dbReference>
<dbReference type="Pfam" id="PF00990">
    <property type="entry name" value="GGDEF"/>
    <property type="match status" value="1"/>
</dbReference>
<keyword evidence="4" id="KW-0548">Nucleotidyltransferase</keyword>
<dbReference type="InterPro" id="IPR011990">
    <property type="entry name" value="TPR-like_helical_dom_sf"/>
</dbReference>
<dbReference type="PANTHER" id="PTHR45138:SF9">
    <property type="entry name" value="DIGUANYLATE CYCLASE DGCM-RELATED"/>
    <property type="match status" value="1"/>
</dbReference>
<evidence type="ECO:0000313" key="5">
    <source>
        <dbReference type="Proteomes" id="UP001606305"/>
    </source>
</evidence>
<reference evidence="4 5" key="1">
    <citation type="submission" date="2024-09" db="EMBL/GenBank/DDBJ databases">
        <title>Novel species of the genus Pelomonas and Roseateles isolated from streams.</title>
        <authorList>
            <person name="Lu H."/>
        </authorList>
    </citation>
    <scope>NUCLEOTIDE SEQUENCE [LARGE SCALE GENOMIC DNA]</scope>
    <source>
        <strain evidence="4 5">BYS96W</strain>
    </source>
</reference>
<dbReference type="InterPro" id="IPR043128">
    <property type="entry name" value="Rev_trsase/Diguanyl_cyclase"/>
</dbReference>
<accession>A0ABW7G043</accession>
<comment type="catalytic activity">
    <reaction evidence="2">
        <text>2 GTP = 3',3'-c-di-GMP + 2 diphosphate</text>
        <dbReference type="Rhea" id="RHEA:24898"/>
        <dbReference type="ChEBI" id="CHEBI:33019"/>
        <dbReference type="ChEBI" id="CHEBI:37565"/>
        <dbReference type="ChEBI" id="CHEBI:58805"/>
        <dbReference type="EC" id="2.7.7.65"/>
    </reaction>
</comment>
<gene>
    <name evidence="4" type="ORF">ACG00X_00405</name>
</gene>
<evidence type="ECO:0000313" key="4">
    <source>
        <dbReference type="EMBL" id="MFG6455286.1"/>
    </source>
</evidence>
<dbReference type="Proteomes" id="UP001606305">
    <property type="component" value="Unassembled WGS sequence"/>
</dbReference>
<evidence type="ECO:0000259" key="3">
    <source>
        <dbReference type="PROSITE" id="PS50887"/>
    </source>
</evidence>
<sequence length="533" mass="59227">MIESNEDFTLHRAHEALEVGDIEQAVYLARQVLRSAQANRNVLYEGRALACLADCDRQLSQLRRAHSNSQSAVHLLRNAQDLVGEVMALTTLSHVSASLGRNDEAVESALLAVALSEGLPLSHLQPLAHNYLGVAFFWCQDFGRAEAAFERSADLVHIDEPSASPLQPLLNLAFLEAFRFASQRFETGVLPAVNKLNTRLVDCAEIIERHGDEGLMSGMTVTTRTMFHVLKGLAAAWVGDLEAASAELLWCDAWQARSGRVNWLASMRRWLEAEAAWACGDPPLAADLAREMVAAASQAEHEQLACLGHLVIATLERERGNGRAEADELRRLRKREQAIRIEALDCRDQAAEWQMQARASADQIMRLESRSRMLERLSLEDSLTRIPNRRALDRQLQARMASSTDEALQTCVALIDVDRFKHINDNFSHHVGDQVLKVVADVLSRAVRGGDFVARLAGDEFVVLFGRASLTDAQQICTRMKTAIQQHDWSSMAPGLQVSISVGLEQAREGESMQALLQRSDDKMYVDKRGRQP</sequence>
<dbReference type="NCBIfam" id="TIGR00254">
    <property type="entry name" value="GGDEF"/>
    <property type="match status" value="1"/>
</dbReference>
<comment type="caution">
    <text evidence="4">The sequence shown here is derived from an EMBL/GenBank/DDBJ whole genome shotgun (WGS) entry which is preliminary data.</text>
</comment>
<dbReference type="SMART" id="SM00267">
    <property type="entry name" value="GGDEF"/>
    <property type="match status" value="1"/>
</dbReference>
<dbReference type="GO" id="GO:0052621">
    <property type="term" value="F:diguanylate cyclase activity"/>
    <property type="evidence" value="ECO:0007669"/>
    <property type="project" value="UniProtKB-EC"/>
</dbReference>
<keyword evidence="4" id="KW-0808">Transferase</keyword>
<evidence type="ECO:0000256" key="2">
    <source>
        <dbReference type="ARBA" id="ARBA00034247"/>
    </source>
</evidence>
<dbReference type="PANTHER" id="PTHR45138">
    <property type="entry name" value="REGULATORY COMPONENTS OF SENSORY TRANSDUCTION SYSTEM"/>
    <property type="match status" value="1"/>
</dbReference>
<dbReference type="CDD" id="cd01949">
    <property type="entry name" value="GGDEF"/>
    <property type="match status" value="1"/>
</dbReference>
<dbReference type="InterPro" id="IPR050469">
    <property type="entry name" value="Diguanylate_Cyclase"/>
</dbReference>
<dbReference type="SUPFAM" id="SSF55073">
    <property type="entry name" value="Nucleotide cyclase"/>
    <property type="match status" value="1"/>
</dbReference>